<accession>A0A5C6CP40</accession>
<dbReference type="EMBL" id="SJPT01000001">
    <property type="protein sequence ID" value="TWU26158.1"/>
    <property type="molecule type" value="Genomic_DNA"/>
</dbReference>
<name>A0A5C6CP40_9BACT</name>
<dbReference type="AlphaFoldDB" id="A0A5C6CP40"/>
<sequence>MLVVPVLVPLPQSPSGAVREKRRMTPLFPINYSAKRGQCSAKKGHPPVEARLVPLKSGIALGHTVARRDARPI</sequence>
<keyword evidence="2" id="KW-1185">Reference proteome</keyword>
<dbReference type="Proteomes" id="UP000316304">
    <property type="component" value="Unassembled WGS sequence"/>
</dbReference>
<proteinExistence type="predicted"/>
<organism evidence="1 2">
    <name type="scientific">Novipirellula galeiformis</name>
    <dbReference type="NCBI Taxonomy" id="2528004"/>
    <lineage>
        <taxon>Bacteria</taxon>
        <taxon>Pseudomonadati</taxon>
        <taxon>Planctomycetota</taxon>
        <taxon>Planctomycetia</taxon>
        <taxon>Pirellulales</taxon>
        <taxon>Pirellulaceae</taxon>
        <taxon>Novipirellula</taxon>
    </lineage>
</organism>
<evidence type="ECO:0000313" key="1">
    <source>
        <dbReference type="EMBL" id="TWU26158.1"/>
    </source>
</evidence>
<reference evidence="1 2" key="1">
    <citation type="submission" date="2019-02" db="EMBL/GenBank/DDBJ databases">
        <title>Deep-cultivation of Planctomycetes and their phenomic and genomic characterization uncovers novel biology.</title>
        <authorList>
            <person name="Wiegand S."/>
            <person name="Jogler M."/>
            <person name="Boedeker C."/>
            <person name="Pinto D."/>
            <person name="Vollmers J."/>
            <person name="Rivas-Marin E."/>
            <person name="Kohn T."/>
            <person name="Peeters S.H."/>
            <person name="Heuer A."/>
            <person name="Rast P."/>
            <person name="Oberbeckmann S."/>
            <person name="Bunk B."/>
            <person name="Jeske O."/>
            <person name="Meyerdierks A."/>
            <person name="Storesund J.E."/>
            <person name="Kallscheuer N."/>
            <person name="Luecker S."/>
            <person name="Lage O.M."/>
            <person name="Pohl T."/>
            <person name="Merkel B.J."/>
            <person name="Hornburger P."/>
            <person name="Mueller R.-W."/>
            <person name="Bruemmer F."/>
            <person name="Labrenz M."/>
            <person name="Spormann A.M."/>
            <person name="Op Den Camp H."/>
            <person name="Overmann J."/>
            <person name="Amann R."/>
            <person name="Jetten M.S.M."/>
            <person name="Mascher T."/>
            <person name="Medema M.H."/>
            <person name="Devos D.P."/>
            <person name="Kaster A.-K."/>
            <person name="Ovreas L."/>
            <person name="Rohde M."/>
            <person name="Galperin M.Y."/>
            <person name="Jogler C."/>
        </authorList>
    </citation>
    <scope>NUCLEOTIDE SEQUENCE [LARGE SCALE GENOMIC DNA]</scope>
    <source>
        <strain evidence="1 2">Pla52o</strain>
    </source>
</reference>
<evidence type="ECO:0000313" key="2">
    <source>
        <dbReference type="Proteomes" id="UP000316304"/>
    </source>
</evidence>
<gene>
    <name evidence="1" type="ORF">Pla52o_00100</name>
</gene>
<protein>
    <submittedName>
        <fullName evidence="1">Uncharacterized protein</fullName>
    </submittedName>
</protein>
<comment type="caution">
    <text evidence="1">The sequence shown here is derived from an EMBL/GenBank/DDBJ whole genome shotgun (WGS) entry which is preliminary data.</text>
</comment>